<evidence type="ECO:0000256" key="1">
    <source>
        <dbReference type="ARBA" id="ARBA00023125"/>
    </source>
</evidence>
<name>A0AAD6YN44_9AGAR</name>
<dbReference type="Proteomes" id="UP001219525">
    <property type="component" value="Unassembled WGS sequence"/>
</dbReference>
<feature type="region of interest" description="Disordered" evidence="3">
    <location>
        <begin position="877"/>
        <end position="896"/>
    </location>
</feature>
<accession>A0AAD6YN44</accession>
<dbReference type="Gene3D" id="1.10.10.10">
    <property type="entry name" value="Winged helix-like DNA-binding domain superfamily/Winged helix DNA-binding domain"/>
    <property type="match status" value="1"/>
</dbReference>
<feature type="compositionally biased region" description="Low complexity" evidence="3">
    <location>
        <begin position="457"/>
        <end position="470"/>
    </location>
</feature>
<dbReference type="GO" id="GO:0000978">
    <property type="term" value="F:RNA polymerase II cis-regulatory region sequence-specific DNA binding"/>
    <property type="evidence" value="ECO:0007669"/>
    <property type="project" value="TreeGrafter"/>
</dbReference>
<dbReference type="SUPFAM" id="SSF46785">
    <property type="entry name" value="Winged helix' DNA-binding domain"/>
    <property type="match status" value="1"/>
</dbReference>
<sequence>METQQTSPLSQLLNTLGITKEDLNRRSDQMRQFLTTDSAIASRVASQPPASQARSLSRSSSCSASFTRHMSCGSSTSARDASPTPATTATTPVKPEPEEESLPSRPFDNMEMVLERQRLNRKQKRYKKREQDHPTEVSSGSSPSGNGQPWPVIPRDVLDEQHPATSPTRSKYYREHTSHIAPNGATQTESSPPAPSPDRAPVATYPYPYYYYTADASQSQFLSLPFRSVQGSSLLKTPVKMSRSQPSRRSSPSPKTSPLPPSSPPYLSSPVSSPAHRIVNVVSSPGPVDDAAGTDSKQQPPYRLPPGPYSDQRPHHSYAAIIGQAVLSSKGHRLTLQEIYEWISTVYPHFKRGEKTWMNSIRHVLSTTVHFRKVTRERSAGRSYWAIFDEDLHCFAEGGYRKPGSLAKRGVGVVRPKPKKRSAEEVEEEEPSPNALAKKSPKRLKKTAPPLLPIAPFPSSVPSTSSQQPPGFLPDLVHPQGKAQTITRPTTHHQTYYESCLPAAPSLAPSDIIFPRLPNSSYRLIASDLSSSAAKVNDESVENEEEVGGEEPLSPEMVAVPACTSSSSPTSVPALTPNGSSSSPIPWSEMEKESEQRRAQYMSKQKLLEDLAHFDVSVTVSNIDGTNHVGEQDEEEPNIGNEGSFLRPVQYWGESSPSTRGKTLQPGIDLQEYAALDDEEEEEEEVPLILASKSEKQKASKARTLVKMPPSPSLHRRKTAVAVRSGNKSGGRKKAKAHFDLATAPSTPPRSKKPRKFYLSPTHTPLSRKGLNMSRPQEEDEDDEPYDLMRTPSRKRDATSASALPVTPKRLLFPSDSSSPFRTPGGNALSASPFRTPGSVRGGIFDPHDPTTLLDAELSSLGATGTDSPAGLYAKGSLYHSPNPLEGSPSKWARWW</sequence>
<dbReference type="Pfam" id="PF00250">
    <property type="entry name" value="Forkhead"/>
    <property type="match status" value="1"/>
</dbReference>
<feature type="compositionally biased region" description="Low complexity" evidence="3">
    <location>
        <begin position="265"/>
        <end position="274"/>
    </location>
</feature>
<dbReference type="PROSITE" id="PS50039">
    <property type="entry name" value="FORK_HEAD_3"/>
    <property type="match status" value="1"/>
</dbReference>
<feature type="compositionally biased region" description="Low complexity" evidence="3">
    <location>
        <begin position="242"/>
        <end position="254"/>
    </location>
</feature>
<feature type="region of interest" description="Disordered" evidence="3">
    <location>
        <begin position="406"/>
        <end position="476"/>
    </location>
</feature>
<comment type="subcellular location">
    <subcellularLocation>
        <location evidence="2">Nucleus</location>
    </subcellularLocation>
</comment>
<feature type="compositionally biased region" description="Pro residues" evidence="3">
    <location>
        <begin position="255"/>
        <end position="264"/>
    </location>
</feature>
<keyword evidence="1 2" id="KW-0238">DNA-binding</keyword>
<feature type="domain" description="Fork-head" evidence="4">
    <location>
        <begin position="313"/>
        <end position="405"/>
    </location>
</feature>
<feature type="compositionally biased region" description="Low complexity" evidence="3">
    <location>
        <begin position="138"/>
        <end position="147"/>
    </location>
</feature>
<evidence type="ECO:0000256" key="3">
    <source>
        <dbReference type="SAM" id="MobiDB-lite"/>
    </source>
</evidence>
<dbReference type="PRINTS" id="PR00053">
    <property type="entry name" value="FORKHEAD"/>
</dbReference>
<reference evidence="5" key="1">
    <citation type="submission" date="2023-03" db="EMBL/GenBank/DDBJ databases">
        <title>Massive genome expansion in bonnet fungi (Mycena s.s.) driven by repeated elements and novel gene families across ecological guilds.</title>
        <authorList>
            <consortium name="Lawrence Berkeley National Laboratory"/>
            <person name="Harder C.B."/>
            <person name="Miyauchi S."/>
            <person name="Viragh M."/>
            <person name="Kuo A."/>
            <person name="Thoen E."/>
            <person name="Andreopoulos B."/>
            <person name="Lu D."/>
            <person name="Skrede I."/>
            <person name="Drula E."/>
            <person name="Henrissat B."/>
            <person name="Morin E."/>
            <person name="Kohler A."/>
            <person name="Barry K."/>
            <person name="LaButti K."/>
            <person name="Morin E."/>
            <person name="Salamov A."/>
            <person name="Lipzen A."/>
            <person name="Mereny Z."/>
            <person name="Hegedus B."/>
            <person name="Baldrian P."/>
            <person name="Stursova M."/>
            <person name="Weitz H."/>
            <person name="Taylor A."/>
            <person name="Grigoriev I.V."/>
            <person name="Nagy L.G."/>
            <person name="Martin F."/>
            <person name="Kauserud H."/>
        </authorList>
    </citation>
    <scope>NUCLEOTIDE SEQUENCE</scope>
    <source>
        <strain evidence="5">9144</strain>
    </source>
</reference>
<feature type="region of interest" description="Disordered" evidence="3">
    <location>
        <begin position="627"/>
        <end position="834"/>
    </location>
</feature>
<comment type="caution">
    <text evidence="5">The sequence shown here is derived from an EMBL/GenBank/DDBJ whole genome shotgun (WGS) entry which is preliminary data.</text>
</comment>
<feature type="compositionally biased region" description="Basic and acidic residues" evidence="3">
    <location>
        <begin position="589"/>
        <end position="598"/>
    </location>
</feature>
<organism evidence="5 6">
    <name type="scientific">Mycena pura</name>
    <dbReference type="NCBI Taxonomy" id="153505"/>
    <lineage>
        <taxon>Eukaryota</taxon>
        <taxon>Fungi</taxon>
        <taxon>Dikarya</taxon>
        <taxon>Basidiomycota</taxon>
        <taxon>Agaricomycotina</taxon>
        <taxon>Agaricomycetes</taxon>
        <taxon>Agaricomycetidae</taxon>
        <taxon>Agaricales</taxon>
        <taxon>Marasmiineae</taxon>
        <taxon>Mycenaceae</taxon>
        <taxon>Mycena</taxon>
    </lineage>
</organism>
<keyword evidence="2" id="KW-0539">Nucleus</keyword>
<feature type="region of interest" description="Disordered" evidence="3">
    <location>
        <begin position="43"/>
        <end position="154"/>
    </location>
</feature>
<gene>
    <name evidence="5" type="ORF">GGX14DRAFT_649862</name>
</gene>
<feature type="compositionally biased region" description="Low complexity" evidence="3">
    <location>
        <begin position="74"/>
        <end position="93"/>
    </location>
</feature>
<dbReference type="SMART" id="SM00339">
    <property type="entry name" value="FH"/>
    <property type="match status" value="1"/>
</dbReference>
<dbReference type="InterPro" id="IPR050211">
    <property type="entry name" value="FOX_domain-containing"/>
</dbReference>
<evidence type="ECO:0000256" key="2">
    <source>
        <dbReference type="PROSITE-ProRule" id="PRU00089"/>
    </source>
</evidence>
<keyword evidence="6" id="KW-1185">Reference proteome</keyword>
<proteinExistence type="predicted"/>
<feature type="region of interest" description="Disordered" evidence="3">
    <location>
        <begin position="561"/>
        <end position="601"/>
    </location>
</feature>
<dbReference type="AlphaFoldDB" id="A0AAD6YN44"/>
<dbReference type="PANTHER" id="PTHR11829:SF343">
    <property type="entry name" value="FORK-HEAD DOMAIN-CONTAINING PROTEIN"/>
    <property type="match status" value="1"/>
</dbReference>
<feature type="compositionally biased region" description="Polar residues" evidence="3">
    <location>
        <begin position="563"/>
        <end position="585"/>
    </location>
</feature>
<evidence type="ECO:0000313" key="5">
    <source>
        <dbReference type="EMBL" id="KAJ7224356.1"/>
    </source>
</evidence>
<evidence type="ECO:0000259" key="4">
    <source>
        <dbReference type="PROSITE" id="PS50039"/>
    </source>
</evidence>
<dbReference type="CDD" id="cd00059">
    <property type="entry name" value="FH_FOX"/>
    <property type="match status" value="1"/>
</dbReference>
<evidence type="ECO:0000313" key="6">
    <source>
        <dbReference type="Proteomes" id="UP001219525"/>
    </source>
</evidence>
<feature type="region of interest" description="Disordered" evidence="3">
    <location>
        <begin position="235"/>
        <end position="314"/>
    </location>
</feature>
<protein>
    <recommendedName>
        <fullName evidence="4">Fork-head domain-containing protein</fullName>
    </recommendedName>
</protein>
<dbReference type="PANTHER" id="PTHR11829">
    <property type="entry name" value="FORKHEAD BOX PROTEIN"/>
    <property type="match status" value="1"/>
</dbReference>
<feature type="compositionally biased region" description="Basic residues" evidence="3">
    <location>
        <begin position="119"/>
        <end position="128"/>
    </location>
</feature>
<dbReference type="InterPro" id="IPR001766">
    <property type="entry name" value="Fork_head_dom"/>
</dbReference>
<dbReference type="InterPro" id="IPR036388">
    <property type="entry name" value="WH-like_DNA-bd_sf"/>
</dbReference>
<dbReference type="GO" id="GO:0005634">
    <property type="term" value="C:nucleus"/>
    <property type="evidence" value="ECO:0007669"/>
    <property type="project" value="UniProtKB-SubCell"/>
</dbReference>
<dbReference type="InterPro" id="IPR036390">
    <property type="entry name" value="WH_DNA-bd_sf"/>
</dbReference>
<dbReference type="EMBL" id="JARJCW010000005">
    <property type="protein sequence ID" value="KAJ7224356.1"/>
    <property type="molecule type" value="Genomic_DNA"/>
</dbReference>
<feature type="DNA-binding region" description="Fork-head" evidence="2">
    <location>
        <begin position="313"/>
        <end position="405"/>
    </location>
</feature>
<feature type="compositionally biased region" description="Polar residues" evidence="3">
    <location>
        <begin position="653"/>
        <end position="662"/>
    </location>
</feature>
<feature type="compositionally biased region" description="Acidic residues" evidence="3">
    <location>
        <begin position="675"/>
        <end position="686"/>
    </location>
</feature>
<dbReference type="GO" id="GO:0000981">
    <property type="term" value="F:DNA-binding transcription factor activity, RNA polymerase II-specific"/>
    <property type="evidence" value="ECO:0007669"/>
    <property type="project" value="TreeGrafter"/>
</dbReference>
<feature type="compositionally biased region" description="Low complexity" evidence="3">
    <location>
        <begin position="50"/>
        <end position="65"/>
    </location>
</feature>